<evidence type="ECO:0000313" key="2">
    <source>
        <dbReference type="EMBL" id="GJM54271.1"/>
    </source>
</evidence>
<evidence type="ECO:0000313" key="4">
    <source>
        <dbReference type="Proteomes" id="UP001208692"/>
    </source>
</evidence>
<keyword evidence="4" id="KW-1185">Reference proteome</keyword>
<name>A0AAV5B0S8_9FLAO</name>
<comment type="caution">
    <text evidence="1">The sequence shown here is derived from an EMBL/GenBank/DDBJ whole genome shotgun (WGS) entry which is preliminary data.</text>
</comment>
<dbReference type="Proteomes" id="UP001208692">
    <property type="component" value="Unassembled WGS sequence"/>
</dbReference>
<dbReference type="AlphaFoldDB" id="A0AAV5B0S8"/>
<gene>
    <name evidence="1" type="ORF">RCZ15_26280</name>
    <name evidence="2" type="ORF">RCZ16_25870</name>
</gene>
<accession>A0AAV5B0S8</accession>
<dbReference type="EMBL" id="BQKB01000084">
    <property type="protein sequence ID" value="GJM54271.1"/>
    <property type="molecule type" value="Genomic_DNA"/>
</dbReference>
<dbReference type="EMBL" id="BQKA01000088">
    <property type="protein sequence ID" value="GJM51655.1"/>
    <property type="molecule type" value="Genomic_DNA"/>
</dbReference>
<dbReference type="Proteomes" id="UP001207736">
    <property type="component" value="Unassembled WGS sequence"/>
</dbReference>
<sequence length="64" mass="7549">MNNKKYPKLIEVNISIVRKGRYPHPMNPTYKNNIKNGIIAVFFFQKNKNALKIKLIGYKNLNTR</sequence>
<organism evidence="1 3">
    <name type="scientific">Capnocytophaga catalasegens</name>
    <dbReference type="NCBI Taxonomy" id="1004260"/>
    <lineage>
        <taxon>Bacteria</taxon>
        <taxon>Pseudomonadati</taxon>
        <taxon>Bacteroidota</taxon>
        <taxon>Flavobacteriia</taxon>
        <taxon>Flavobacteriales</taxon>
        <taxon>Flavobacteriaceae</taxon>
        <taxon>Capnocytophaga</taxon>
    </lineage>
</organism>
<evidence type="ECO:0000313" key="3">
    <source>
        <dbReference type="Proteomes" id="UP001207736"/>
    </source>
</evidence>
<proteinExistence type="predicted"/>
<protein>
    <submittedName>
        <fullName evidence="1">Uncharacterized protein</fullName>
    </submittedName>
</protein>
<evidence type="ECO:0000313" key="1">
    <source>
        <dbReference type="EMBL" id="GJM51655.1"/>
    </source>
</evidence>
<reference evidence="1 4" key="1">
    <citation type="submission" date="2021-11" db="EMBL/GenBank/DDBJ databases">
        <title>Draft genome sequence of Capnocytophaga sp. strain KC07075 isolated from cat oral cavity.</title>
        <authorList>
            <person name="Suzuki M."/>
            <person name="Imaoka K."/>
            <person name="Kimura M."/>
            <person name="Morikawa S."/>
            <person name="Maeda K."/>
        </authorList>
    </citation>
    <scope>NUCLEOTIDE SEQUENCE</scope>
    <source>
        <strain evidence="1">KC07075</strain>
        <strain evidence="2 4">KC07079</strain>
    </source>
</reference>